<evidence type="ECO:0000313" key="3">
    <source>
        <dbReference type="Proteomes" id="UP000789595"/>
    </source>
</evidence>
<name>A0A8J2WKG0_9STRA</name>
<organism evidence="2 3">
    <name type="scientific">Pelagomonas calceolata</name>
    <dbReference type="NCBI Taxonomy" id="35677"/>
    <lineage>
        <taxon>Eukaryota</taxon>
        <taxon>Sar</taxon>
        <taxon>Stramenopiles</taxon>
        <taxon>Ochrophyta</taxon>
        <taxon>Pelagophyceae</taxon>
        <taxon>Pelagomonadales</taxon>
        <taxon>Pelagomonadaceae</taxon>
        <taxon>Pelagomonas</taxon>
    </lineage>
</organism>
<evidence type="ECO:0000256" key="1">
    <source>
        <dbReference type="SAM" id="MobiDB-lite"/>
    </source>
</evidence>
<feature type="compositionally biased region" description="Basic and acidic residues" evidence="1">
    <location>
        <begin position="1"/>
        <end position="10"/>
    </location>
</feature>
<sequence>MSDPRTDHGQKLGNGSAPVRRPDHSPVRARSPSPSRAAALDNEVACPYLRALIKRQTRELSCRGVLVCPLRPYFFFFFASAARSAAGVGTKQKRPRIVDELESRGRKVTHWAWWAFPTDLCGASEPPPETKVSSPAAAAELLARGPVDRWRRVLELVCDLSERRGELVRARVLGLDCTPDWLRALLRRLEALLTPRALAQLDKARKPPPRRAQRSIWDGGFAVKKKTANGGVRRLGNGRSGAAPAVARPPVARRTFTETGDAPAAVARAPAPRRTFTETGDDLAFFLEAGRQREARAARSSS</sequence>
<gene>
    <name evidence="2" type="ORF">PECAL_3P17270</name>
</gene>
<evidence type="ECO:0000313" key="2">
    <source>
        <dbReference type="EMBL" id="CAH0371775.1"/>
    </source>
</evidence>
<feature type="region of interest" description="Disordered" evidence="1">
    <location>
        <begin position="1"/>
        <end position="36"/>
    </location>
</feature>
<protein>
    <submittedName>
        <fullName evidence="2">Uncharacterized protein</fullName>
    </submittedName>
</protein>
<dbReference type="AlphaFoldDB" id="A0A8J2WKG0"/>
<comment type="caution">
    <text evidence="2">The sequence shown here is derived from an EMBL/GenBank/DDBJ whole genome shotgun (WGS) entry which is preliminary data.</text>
</comment>
<dbReference type="Proteomes" id="UP000789595">
    <property type="component" value="Unassembled WGS sequence"/>
</dbReference>
<keyword evidence="3" id="KW-1185">Reference proteome</keyword>
<proteinExistence type="predicted"/>
<accession>A0A8J2WKG0</accession>
<dbReference type="EMBL" id="CAKKNE010000003">
    <property type="protein sequence ID" value="CAH0371775.1"/>
    <property type="molecule type" value="Genomic_DNA"/>
</dbReference>
<reference evidence="2" key="1">
    <citation type="submission" date="2021-11" db="EMBL/GenBank/DDBJ databases">
        <authorList>
            <consortium name="Genoscope - CEA"/>
            <person name="William W."/>
        </authorList>
    </citation>
    <scope>NUCLEOTIDE SEQUENCE</scope>
</reference>
<dbReference type="OrthoDB" id="435259at2759"/>